<dbReference type="EMBL" id="BJXR01000031">
    <property type="protein sequence ID" value="GEN08989.1"/>
    <property type="molecule type" value="Genomic_DNA"/>
</dbReference>
<evidence type="ECO:0000313" key="3">
    <source>
        <dbReference type="Proteomes" id="UP000183760"/>
    </source>
</evidence>
<reference evidence="2 3" key="1">
    <citation type="submission" date="2016-10" db="EMBL/GenBank/DDBJ databases">
        <authorList>
            <person name="Varghese N."/>
            <person name="Submissions S."/>
        </authorList>
    </citation>
    <scope>NUCLEOTIDE SEQUENCE [LARGE SCALE GENOMIC DNA]</scope>
    <source>
        <strain evidence="2 3">DSM 16525</strain>
    </source>
</reference>
<dbReference type="RefSeq" id="WP_074954986.1">
    <property type="nucleotide sequence ID" value="NZ_BJXR01000031.1"/>
</dbReference>
<evidence type="ECO:0000313" key="2">
    <source>
        <dbReference type="EMBL" id="SEU14075.1"/>
    </source>
</evidence>
<dbReference type="AlphaFoldDB" id="A0A511T4B0"/>
<keyword evidence="3" id="KW-1185">Reference proteome</keyword>
<sequence length="107" mass="12303">MSPTDIKTVASTATSFIKNYLTEHGYFTPDDEVNEEEPGSLRFSFYRTMPDQTTPGTLVYTFVYGAKYSEKSPELQQWVEQIMTALKQAHPEVSQFKSTIELDAWDY</sequence>
<dbReference type="Proteomes" id="UP000183760">
    <property type="component" value="Unassembled WGS sequence"/>
</dbReference>
<name>A0A511T4B0_MYXFU</name>
<proteinExistence type="predicted"/>
<dbReference type="OrthoDB" id="5384655at2"/>
<evidence type="ECO:0000313" key="1">
    <source>
        <dbReference type="EMBL" id="GEN08989.1"/>
    </source>
</evidence>
<accession>A0A511T4B0</accession>
<gene>
    <name evidence="1" type="ORF">MFU01_40260</name>
    <name evidence="2" type="ORF">SAMN05443572_105246</name>
</gene>
<dbReference type="Proteomes" id="UP000321514">
    <property type="component" value="Unassembled WGS sequence"/>
</dbReference>
<evidence type="ECO:0000313" key="4">
    <source>
        <dbReference type="Proteomes" id="UP000321514"/>
    </source>
</evidence>
<reference evidence="1 4" key="2">
    <citation type="submission" date="2019-07" db="EMBL/GenBank/DDBJ databases">
        <title>Whole genome shotgun sequence of Myxococcus fulvus NBRC 100333.</title>
        <authorList>
            <person name="Hosoyama A."/>
            <person name="Uohara A."/>
            <person name="Ohji S."/>
            <person name="Ichikawa N."/>
        </authorList>
    </citation>
    <scope>NUCLEOTIDE SEQUENCE [LARGE SCALE GENOMIC DNA]</scope>
    <source>
        <strain evidence="1 4">NBRC 100333</strain>
    </source>
</reference>
<protein>
    <submittedName>
        <fullName evidence="1">Uncharacterized protein</fullName>
    </submittedName>
</protein>
<dbReference type="EMBL" id="FOIB01000005">
    <property type="protein sequence ID" value="SEU14075.1"/>
    <property type="molecule type" value="Genomic_DNA"/>
</dbReference>
<comment type="caution">
    <text evidence="1">The sequence shown here is derived from an EMBL/GenBank/DDBJ whole genome shotgun (WGS) entry which is preliminary data.</text>
</comment>
<organism evidence="1 4">
    <name type="scientific">Myxococcus fulvus</name>
    <dbReference type="NCBI Taxonomy" id="33"/>
    <lineage>
        <taxon>Bacteria</taxon>
        <taxon>Pseudomonadati</taxon>
        <taxon>Myxococcota</taxon>
        <taxon>Myxococcia</taxon>
        <taxon>Myxococcales</taxon>
        <taxon>Cystobacterineae</taxon>
        <taxon>Myxococcaceae</taxon>
        <taxon>Myxococcus</taxon>
    </lineage>
</organism>